<sequence>MAPMQESKGKWDDIPNPCLMVCADRTVKMSEAPIQPLKPNQVRLQVKCTGICGSDIHLWKKGGIGELVVTEDLIIGHEASGQILEVGSQVRKNVKVGDRVAIEPQVPCMDCYLCMNGNYNLCQNVDFLGMPPTAGSIQRFLNIDAKFVHILPENVSYEEGALAEVLSVGYHGIEKADGLPLGKPCMIAGCGPIGLGTLLLADIAGAYPIVVTDVNQERLDYAKKLVPGIFTYKIESNLTTHENAAAIRKVFGETEYEMPPTVLECTGVASSINTCGYVVRRNGKLVIVGVSSSNEIDGFPFMPLSFGEVDVKFVNRYHDSWPPIINLIQSGKLKKINEFITHSVKLEDAIKAPEIVFDPKIPSMKVFVKDELDLLN</sequence>
<name>A0ACA9YFE0_9ASCO</name>
<protein>
    <submittedName>
        <fullName evidence="1">Sorbitol dehydrogenase 1</fullName>
    </submittedName>
</protein>
<evidence type="ECO:0000313" key="1">
    <source>
        <dbReference type="EMBL" id="CAH6723469.1"/>
    </source>
</evidence>
<evidence type="ECO:0000313" key="2">
    <source>
        <dbReference type="Proteomes" id="UP001152531"/>
    </source>
</evidence>
<comment type="caution">
    <text evidence="1">The sequence shown here is derived from an EMBL/GenBank/DDBJ whole genome shotgun (WGS) entry which is preliminary data.</text>
</comment>
<gene>
    <name evidence="1" type="ORF">CLIB1444_15S01970</name>
</gene>
<accession>A0ACA9YFE0</accession>
<dbReference type="Proteomes" id="UP001152531">
    <property type="component" value="Unassembled WGS sequence"/>
</dbReference>
<proteinExistence type="predicted"/>
<reference evidence="1" key="1">
    <citation type="submission" date="2022-06" db="EMBL/GenBank/DDBJ databases">
        <authorList>
            <person name="Legras J.-L."/>
            <person name="Devillers H."/>
            <person name="Grondin C."/>
        </authorList>
    </citation>
    <scope>NUCLEOTIDE SEQUENCE</scope>
    <source>
        <strain evidence="1">CLIB 1444</strain>
    </source>
</reference>
<dbReference type="EMBL" id="CALSDN010000015">
    <property type="protein sequence ID" value="CAH6723469.1"/>
    <property type="molecule type" value="Genomic_DNA"/>
</dbReference>
<keyword evidence="2" id="KW-1185">Reference proteome</keyword>
<organism evidence="1 2">
    <name type="scientific">[Candida] jaroonii</name>
    <dbReference type="NCBI Taxonomy" id="467808"/>
    <lineage>
        <taxon>Eukaryota</taxon>
        <taxon>Fungi</taxon>
        <taxon>Dikarya</taxon>
        <taxon>Ascomycota</taxon>
        <taxon>Saccharomycotina</taxon>
        <taxon>Pichiomycetes</taxon>
        <taxon>Debaryomycetaceae</taxon>
        <taxon>Yamadazyma</taxon>
    </lineage>
</organism>